<organism evidence="3 4">
    <name type="scientific">Thiothrix litoralis</name>
    <dbReference type="NCBI Taxonomy" id="2891210"/>
    <lineage>
        <taxon>Bacteria</taxon>
        <taxon>Pseudomonadati</taxon>
        <taxon>Pseudomonadota</taxon>
        <taxon>Gammaproteobacteria</taxon>
        <taxon>Thiotrichales</taxon>
        <taxon>Thiotrichaceae</taxon>
        <taxon>Thiothrix</taxon>
    </lineage>
</organism>
<name>A0ABX7WY93_9GAMM</name>
<dbReference type="InterPro" id="IPR003675">
    <property type="entry name" value="Rce1/LyrA-like_dom"/>
</dbReference>
<protein>
    <submittedName>
        <fullName evidence="3">CPBP family intramembrane metalloprotease</fullName>
    </submittedName>
</protein>
<keyword evidence="3" id="KW-0645">Protease</keyword>
<feature type="transmembrane region" description="Helical" evidence="1">
    <location>
        <begin position="67"/>
        <end position="92"/>
    </location>
</feature>
<dbReference type="GO" id="GO:0008237">
    <property type="term" value="F:metallopeptidase activity"/>
    <property type="evidence" value="ECO:0007669"/>
    <property type="project" value="UniProtKB-KW"/>
</dbReference>
<feature type="domain" description="CAAX prenyl protease 2/Lysostaphin resistance protein A-like" evidence="2">
    <location>
        <begin position="150"/>
        <end position="246"/>
    </location>
</feature>
<keyword evidence="3" id="KW-0378">Hydrolase</keyword>
<feature type="transmembrane region" description="Helical" evidence="1">
    <location>
        <begin position="184"/>
        <end position="203"/>
    </location>
</feature>
<feature type="transmembrane region" description="Helical" evidence="1">
    <location>
        <begin position="274"/>
        <end position="292"/>
    </location>
</feature>
<dbReference type="PANTHER" id="PTHR39430:SF1">
    <property type="entry name" value="PROTEASE"/>
    <property type="match status" value="1"/>
</dbReference>
<dbReference type="Pfam" id="PF02517">
    <property type="entry name" value="Rce1-like"/>
    <property type="match status" value="1"/>
</dbReference>
<keyword evidence="3" id="KW-0482">Metalloprotease</keyword>
<sequence length="302" mass="33803">MNTQYLTLASLGKNHWWRYLLGLLLIIFFWQILGVIPLGIMVVMLLGDDNPATDVDLNTLHFTGIDSLWPYLAINFTLLAMLLGVFLAVRFLHNRHFISLLTPLATVDWKRILEGFTVFFVLIASAAAVEVWLKPGVFQMTFDPKQFLIFLPIALVVTPLQAAAEELFFRGYVMQSLGLWSRRAFVPVLGSSLLFMAAHLTNPEVGEDIYLIPLLYLLMGLFLAIITVKSNSLELAIGVHAANNLFAVLIMNYANSALPAPSLFMAEKVDPLSSLVSFVVVAALFYWVVFVWRKANLLGQPQ</sequence>
<proteinExistence type="predicted"/>
<evidence type="ECO:0000313" key="4">
    <source>
        <dbReference type="Proteomes" id="UP000672039"/>
    </source>
</evidence>
<dbReference type="PANTHER" id="PTHR39430">
    <property type="entry name" value="MEMBRANE-ASSOCIATED PROTEASE-RELATED"/>
    <property type="match status" value="1"/>
</dbReference>
<keyword evidence="1" id="KW-1133">Transmembrane helix</keyword>
<dbReference type="RefSeq" id="WP_210223536.1">
    <property type="nucleotide sequence ID" value="NZ_CP072801.1"/>
</dbReference>
<evidence type="ECO:0000259" key="2">
    <source>
        <dbReference type="Pfam" id="PF02517"/>
    </source>
</evidence>
<evidence type="ECO:0000313" key="3">
    <source>
        <dbReference type="EMBL" id="QTR47258.1"/>
    </source>
</evidence>
<keyword evidence="4" id="KW-1185">Reference proteome</keyword>
<feature type="transmembrane region" description="Helical" evidence="1">
    <location>
        <begin position="145"/>
        <end position="164"/>
    </location>
</feature>
<feature type="transmembrane region" description="Helical" evidence="1">
    <location>
        <begin position="20"/>
        <end position="47"/>
    </location>
</feature>
<accession>A0ABX7WY93</accession>
<dbReference type="EMBL" id="CP072801">
    <property type="protein sequence ID" value="QTR47258.1"/>
    <property type="molecule type" value="Genomic_DNA"/>
</dbReference>
<feature type="transmembrane region" description="Helical" evidence="1">
    <location>
        <begin position="209"/>
        <end position="228"/>
    </location>
</feature>
<feature type="transmembrane region" description="Helical" evidence="1">
    <location>
        <begin position="112"/>
        <end position="133"/>
    </location>
</feature>
<evidence type="ECO:0000256" key="1">
    <source>
        <dbReference type="SAM" id="Phobius"/>
    </source>
</evidence>
<gene>
    <name evidence="3" type="ORF">J9253_04790</name>
</gene>
<feature type="transmembrane region" description="Helical" evidence="1">
    <location>
        <begin position="235"/>
        <end position="254"/>
    </location>
</feature>
<keyword evidence="1" id="KW-0812">Transmembrane</keyword>
<reference evidence="3 4" key="1">
    <citation type="submission" date="2021-04" db="EMBL/GenBank/DDBJ databases">
        <title>Genomics, taxonomy and metabolism of representatives of sulfur bacteria of the genus Thiothrix: Thiothrix fructosivorans QT, Thiothrix unzii A1T and three new species, Thiothrix subterranea sp. nov., Thiothrix litoralis sp. nov. and 'Candidatus Thiothrix anitrata' sp. nov.</title>
        <authorList>
            <person name="Ravin N.V."/>
            <person name="Smolyakov D."/>
            <person name="Rudenko T.S."/>
            <person name="Mardanov A.V."/>
            <person name="Beletsky A.V."/>
            <person name="Markov N.D."/>
            <person name="Fomenkov A.I."/>
            <person name="Roberts R.J."/>
            <person name="Karnachuk O.V."/>
            <person name="Novikov A."/>
            <person name="Grabovich M.Y."/>
        </authorList>
    </citation>
    <scope>NUCLEOTIDE SEQUENCE [LARGE SCALE GENOMIC DNA]</scope>
    <source>
        <strain evidence="3 4">AS</strain>
    </source>
</reference>
<dbReference type="Proteomes" id="UP000672039">
    <property type="component" value="Chromosome"/>
</dbReference>
<keyword evidence="1" id="KW-0472">Membrane</keyword>